<dbReference type="Proteomes" id="UP000307440">
    <property type="component" value="Unassembled WGS sequence"/>
</dbReference>
<dbReference type="SUPFAM" id="SSF46785">
    <property type="entry name" value="Winged helix' DNA-binding domain"/>
    <property type="match status" value="1"/>
</dbReference>
<feature type="transmembrane region" description="Helical" evidence="1">
    <location>
        <begin position="149"/>
        <end position="170"/>
    </location>
</feature>
<protein>
    <submittedName>
        <fullName evidence="3">PCI-domain-containing protein</fullName>
    </submittedName>
</protein>
<dbReference type="Gene3D" id="1.25.40.570">
    <property type="match status" value="1"/>
</dbReference>
<dbReference type="EMBL" id="ML210261">
    <property type="protein sequence ID" value="TFK21677.1"/>
    <property type="molecule type" value="Genomic_DNA"/>
</dbReference>
<keyword evidence="1" id="KW-1133">Transmembrane helix</keyword>
<keyword evidence="4" id="KW-1185">Reference proteome</keyword>
<evidence type="ECO:0000256" key="1">
    <source>
        <dbReference type="SAM" id="Phobius"/>
    </source>
</evidence>
<dbReference type="OrthoDB" id="1418352at2759"/>
<feature type="transmembrane region" description="Helical" evidence="1">
    <location>
        <begin position="182"/>
        <end position="202"/>
    </location>
</feature>
<organism evidence="3 4">
    <name type="scientific">Coprinopsis marcescibilis</name>
    <name type="common">Agaric fungus</name>
    <name type="synonym">Psathyrella marcescibilis</name>
    <dbReference type="NCBI Taxonomy" id="230819"/>
    <lineage>
        <taxon>Eukaryota</taxon>
        <taxon>Fungi</taxon>
        <taxon>Dikarya</taxon>
        <taxon>Basidiomycota</taxon>
        <taxon>Agaricomycotina</taxon>
        <taxon>Agaricomycetes</taxon>
        <taxon>Agaricomycetidae</taxon>
        <taxon>Agaricales</taxon>
        <taxon>Agaricineae</taxon>
        <taxon>Psathyrellaceae</taxon>
        <taxon>Coprinopsis</taxon>
    </lineage>
</organism>
<accession>A0A5C3KNM0</accession>
<gene>
    <name evidence="3" type="ORF">FA15DRAFT_597481</name>
</gene>
<sequence>ALGTLKYMLLCKIMLTLVHVTSLLTIKLAAKYAQLRDVESMRPVARVHQDRNLADFEKALRKYRNELSSDPTIRSHLAALYDTLLQQNLLRIIEPYEVVGIAHVAEVVGQDLQAVEVKLSQMILDKVFSGVLDQGLGCLLVFDRQEEDVSGFVSFCFGLVQCGFGFILGLRLGFWCGLSLVRFWFGFWFWFCVWLWWAVWVWEVCCDSDVDMGYVDARPGYRLDSTLDDEDRALWRGWIRLTCKSSPFCSFLFLD</sequence>
<dbReference type="SMART" id="SM00088">
    <property type="entry name" value="PINT"/>
    <property type="match status" value="1"/>
</dbReference>
<dbReference type="STRING" id="230819.A0A5C3KNM0"/>
<feature type="domain" description="PCI" evidence="2">
    <location>
        <begin position="1"/>
        <end position="146"/>
    </location>
</feature>
<evidence type="ECO:0000313" key="3">
    <source>
        <dbReference type="EMBL" id="TFK21677.1"/>
    </source>
</evidence>
<evidence type="ECO:0000259" key="2">
    <source>
        <dbReference type="PROSITE" id="PS50250"/>
    </source>
</evidence>
<dbReference type="AlphaFoldDB" id="A0A5C3KNM0"/>
<reference evidence="3 4" key="1">
    <citation type="journal article" date="2019" name="Nat. Ecol. Evol.">
        <title>Megaphylogeny resolves global patterns of mushroom evolution.</title>
        <authorList>
            <person name="Varga T."/>
            <person name="Krizsan K."/>
            <person name="Foldi C."/>
            <person name="Dima B."/>
            <person name="Sanchez-Garcia M."/>
            <person name="Sanchez-Ramirez S."/>
            <person name="Szollosi G.J."/>
            <person name="Szarkandi J.G."/>
            <person name="Papp V."/>
            <person name="Albert L."/>
            <person name="Andreopoulos W."/>
            <person name="Angelini C."/>
            <person name="Antonin V."/>
            <person name="Barry K.W."/>
            <person name="Bougher N.L."/>
            <person name="Buchanan P."/>
            <person name="Buyck B."/>
            <person name="Bense V."/>
            <person name="Catcheside P."/>
            <person name="Chovatia M."/>
            <person name="Cooper J."/>
            <person name="Damon W."/>
            <person name="Desjardin D."/>
            <person name="Finy P."/>
            <person name="Geml J."/>
            <person name="Haridas S."/>
            <person name="Hughes K."/>
            <person name="Justo A."/>
            <person name="Karasinski D."/>
            <person name="Kautmanova I."/>
            <person name="Kiss B."/>
            <person name="Kocsube S."/>
            <person name="Kotiranta H."/>
            <person name="LaButti K.M."/>
            <person name="Lechner B.E."/>
            <person name="Liimatainen K."/>
            <person name="Lipzen A."/>
            <person name="Lukacs Z."/>
            <person name="Mihaltcheva S."/>
            <person name="Morgado L.N."/>
            <person name="Niskanen T."/>
            <person name="Noordeloos M.E."/>
            <person name="Ohm R.A."/>
            <person name="Ortiz-Santana B."/>
            <person name="Ovrebo C."/>
            <person name="Racz N."/>
            <person name="Riley R."/>
            <person name="Savchenko A."/>
            <person name="Shiryaev A."/>
            <person name="Soop K."/>
            <person name="Spirin V."/>
            <person name="Szebenyi C."/>
            <person name="Tomsovsky M."/>
            <person name="Tulloss R.E."/>
            <person name="Uehling J."/>
            <person name="Grigoriev I.V."/>
            <person name="Vagvolgyi C."/>
            <person name="Papp T."/>
            <person name="Martin F.M."/>
            <person name="Miettinen O."/>
            <person name="Hibbett D.S."/>
            <person name="Nagy L.G."/>
        </authorList>
    </citation>
    <scope>NUCLEOTIDE SEQUENCE [LARGE SCALE GENOMIC DNA]</scope>
    <source>
        <strain evidence="3 4">CBS 121175</strain>
    </source>
</reference>
<keyword evidence="1" id="KW-0472">Membrane</keyword>
<dbReference type="InterPro" id="IPR036390">
    <property type="entry name" value="WH_DNA-bd_sf"/>
</dbReference>
<keyword evidence="1" id="KW-0812">Transmembrane</keyword>
<name>A0A5C3KNM0_COPMA</name>
<dbReference type="PANTHER" id="PTHR10678">
    <property type="entry name" value="26S PROTEASOME NON-ATPASE REGULATORY SUBUNIT 11/COP9 SIGNALOSOME COMPLEX SUBUNIT 2"/>
    <property type="match status" value="1"/>
</dbReference>
<dbReference type="InterPro" id="IPR050871">
    <property type="entry name" value="26S_Proteasome/COP9_Components"/>
</dbReference>
<dbReference type="InterPro" id="IPR000717">
    <property type="entry name" value="PCI_dom"/>
</dbReference>
<proteinExistence type="predicted"/>
<dbReference type="PROSITE" id="PS50250">
    <property type="entry name" value="PCI"/>
    <property type="match status" value="1"/>
</dbReference>
<feature type="non-terminal residue" evidence="3">
    <location>
        <position position="1"/>
    </location>
</feature>
<evidence type="ECO:0000313" key="4">
    <source>
        <dbReference type="Proteomes" id="UP000307440"/>
    </source>
</evidence>
<dbReference type="Pfam" id="PF01399">
    <property type="entry name" value="PCI"/>
    <property type="match status" value="1"/>
</dbReference>